<keyword evidence="6" id="KW-1185">Reference proteome</keyword>
<dbReference type="EMBL" id="JBHTGP010000016">
    <property type="protein sequence ID" value="MFD0689218.1"/>
    <property type="molecule type" value="Genomic_DNA"/>
</dbReference>
<name>A0ABW2XUT0_9ACTN</name>
<dbReference type="Proteomes" id="UP001597063">
    <property type="component" value="Unassembled WGS sequence"/>
</dbReference>
<evidence type="ECO:0000256" key="1">
    <source>
        <dbReference type="ARBA" id="ARBA00023015"/>
    </source>
</evidence>
<sequence>MILVRPRADDTREWGMETIRTADVPAKERFAFWHELNGKLWAPYDLRCDPGLEHRFQAQVGISDFGPVQATLITTMPHTILRTPKLIRQSDPEVFKLGCIVRGGGMKEQDGGRVDLVVGDLMLYDTSRPYLSEFAPDVPESRVLLLRFPRTLLPLPEKDLRRLSTVRIPGDRGVGALSSQFMLQLARHLDELSAAETIRLSTLAVDVLTAALGDALDVPSAVPCPTRRRALTARIHVFIQKNLGDADLTPPAIAAAHHISLRYLHKLFQQDGHTVAGWIRERRLESCHRDLADPGLAEQPINAIAARWGFTDSAHFSRAFRTAYGLSPRQFRHECATVRPGATGVR</sequence>
<dbReference type="PANTHER" id="PTHR46796">
    <property type="entry name" value="HTH-TYPE TRANSCRIPTIONAL ACTIVATOR RHAS-RELATED"/>
    <property type="match status" value="1"/>
</dbReference>
<proteinExistence type="predicted"/>
<feature type="domain" description="HTH araC/xylS-type" evidence="4">
    <location>
        <begin position="233"/>
        <end position="334"/>
    </location>
</feature>
<dbReference type="InterPro" id="IPR050204">
    <property type="entry name" value="AraC_XylS_family_regulators"/>
</dbReference>
<dbReference type="Gene3D" id="1.10.10.60">
    <property type="entry name" value="Homeodomain-like"/>
    <property type="match status" value="1"/>
</dbReference>
<dbReference type="PROSITE" id="PS01124">
    <property type="entry name" value="HTH_ARAC_FAMILY_2"/>
    <property type="match status" value="1"/>
</dbReference>
<keyword evidence="3" id="KW-0804">Transcription</keyword>
<dbReference type="PANTHER" id="PTHR46796:SF6">
    <property type="entry name" value="ARAC SUBFAMILY"/>
    <property type="match status" value="1"/>
</dbReference>
<dbReference type="InterPro" id="IPR018060">
    <property type="entry name" value="HTH_AraC"/>
</dbReference>
<evidence type="ECO:0000259" key="4">
    <source>
        <dbReference type="PROSITE" id="PS01124"/>
    </source>
</evidence>
<evidence type="ECO:0000256" key="3">
    <source>
        <dbReference type="ARBA" id="ARBA00023163"/>
    </source>
</evidence>
<dbReference type="RefSeq" id="WP_207399747.1">
    <property type="nucleotide sequence ID" value="NZ_CAACUY010000035.1"/>
</dbReference>
<comment type="caution">
    <text evidence="5">The sequence shown here is derived from an EMBL/GenBank/DDBJ whole genome shotgun (WGS) entry which is preliminary data.</text>
</comment>
<dbReference type="SUPFAM" id="SSF46689">
    <property type="entry name" value="Homeodomain-like"/>
    <property type="match status" value="1"/>
</dbReference>
<evidence type="ECO:0000256" key="2">
    <source>
        <dbReference type="ARBA" id="ARBA00023125"/>
    </source>
</evidence>
<accession>A0ABW2XUT0</accession>
<keyword evidence="2" id="KW-0238">DNA-binding</keyword>
<dbReference type="InterPro" id="IPR035418">
    <property type="entry name" value="AraC-bd_2"/>
</dbReference>
<organism evidence="5 6">
    <name type="scientific">Actinomadura fibrosa</name>
    <dbReference type="NCBI Taxonomy" id="111802"/>
    <lineage>
        <taxon>Bacteria</taxon>
        <taxon>Bacillati</taxon>
        <taxon>Actinomycetota</taxon>
        <taxon>Actinomycetes</taxon>
        <taxon>Streptosporangiales</taxon>
        <taxon>Thermomonosporaceae</taxon>
        <taxon>Actinomadura</taxon>
    </lineage>
</organism>
<keyword evidence="1" id="KW-0805">Transcription regulation</keyword>
<protein>
    <submittedName>
        <fullName evidence="5">Helix-turn-helix domain-containing protein</fullName>
    </submittedName>
</protein>
<dbReference type="InterPro" id="IPR009057">
    <property type="entry name" value="Homeodomain-like_sf"/>
</dbReference>
<dbReference type="Pfam" id="PF12833">
    <property type="entry name" value="HTH_18"/>
    <property type="match status" value="1"/>
</dbReference>
<dbReference type="InterPro" id="IPR020449">
    <property type="entry name" value="Tscrpt_reg_AraC-type_HTH"/>
</dbReference>
<dbReference type="Pfam" id="PF14525">
    <property type="entry name" value="AraC_binding_2"/>
    <property type="match status" value="1"/>
</dbReference>
<evidence type="ECO:0000313" key="6">
    <source>
        <dbReference type="Proteomes" id="UP001597063"/>
    </source>
</evidence>
<dbReference type="PRINTS" id="PR00032">
    <property type="entry name" value="HTHARAC"/>
</dbReference>
<reference evidence="6" key="1">
    <citation type="journal article" date="2019" name="Int. J. Syst. Evol. Microbiol.">
        <title>The Global Catalogue of Microorganisms (GCM) 10K type strain sequencing project: providing services to taxonomists for standard genome sequencing and annotation.</title>
        <authorList>
            <consortium name="The Broad Institute Genomics Platform"/>
            <consortium name="The Broad Institute Genome Sequencing Center for Infectious Disease"/>
            <person name="Wu L."/>
            <person name="Ma J."/>
        </authorList>
    </citation>
    <scope>NUCLEOTIDE SEQUENCE [LARGE SCALE GENOMIC DNA]</scope>
    <source>
        <strain evidence="6">JCM 9371</strain>
    </source>
</reference>
<dbReference type="SMART" id="SM00342">
    <property type="entry name" value="HTH_ARAC"/>
    <property type="match status" value="1"/>
</dbReference>
<gene>
    <name evidence="5" type="ORF">ACFQZM_32340</name>
</gene>
<evidence type="ECO:0000313" key="5">
    <source>
        <dbReference type="EMBL" id="MFD0689218.1"/>
    </source>
</evidence>